<reference evidence="4 5" key="1">
    <citation type="journal article" date="2016" name="Environ. Microbiol.">
        <title>Genomic resolution of a cold subsurface aquifer community provides metabolic insights for novel microbes adapted to high CO concentrations.</title>
        <authorList>
            <person name="Probst A.J."/>
            <person name="Castelle C.J."/>
            <person name="Singh A."/>
            <person name="Brown C.T."/>
            <person name="Anantharaman K."/>
            <person name="Sharon I."/>
            <person name="Hug L.A."/>
            <person name="Burstein D."/>
            <person name="Emerson J.B."/>
            <person name="Thomas B.C."/>
            <person name="Banfield J.F."/>
        </authorList>
    </citation>
    <scope>NUCLEOTIDE SEQUENCE [LARGE SCALE GENOMIC DNA]</scope>
    <source>
        <strain evidence="4">CG1_02_31_12</strain>
    </source>
</reference>
<accession>A0A1J4V395</accession>
<gene>
    <name evidence="4" type="ORF">AUJ22_00780</name>
</gene>
<dbReference type="Pfam" id="PF01471">
    <property type="entry name" value="PG_binding_1"/>
    <property type="match status" value="2"/>
</dbReference>
<feature type="domain" description="Peptidoglycan binding-like" evidence="2">
    <location>
        <begin position="57"/>
        <end position="111"/>
    </location>
</feature>
<organism evidence="4 5">
    <name type="scientific">Candidatus Nomurabacteria bacterium CG1_02_31_12</name>
    <dbReference type="NCBI Taxonomy" id="1805280"/>
    <lineage>
        <taxon>Bacteria</taxon>
        <taxon>Candidatus Nomuraibacteriota</taxon>
    </lineage>
</organism>
<evidence type="ECO:0008006" key="6">
    <source>
        <dbReference type="Google" id="ProtNLM"/>
    </source>
</evidence>
<dbReference type="InterPro" id="IPR036365">
    <property type="entry name" value="PGBD-like_sf"/>
</dbReference>
<feature type="domain" description="Peptidoglycan binding-like" evidence="2">
    <location>
        <begin position="762"/>
        <end position="821"/>
    </location>
</feature>
<dbReference type="STRING" id="1805280.AUJ22_00780"/>
<dbReference type="SUPFAM" id="SSF47090">
    <property type="entry name" value="PGBD-like"/>
    <property type="match status" value="2"/>
</dbReference>
<dbReference type="InterPro" id="IPR002477">
    <property type="entry name" value="Peptidoglycan-bd-like"/>
</dbReference>
<dbReference type="InterPro" id="IPR036366">
    <property type="entry name" value="PGBDSf"/>
</dbReference>
<sequence>MKKYILSLFMVFVLGFLLSPAFSFAQVGDVDPNPTTSSCMILENSNIRYKARDLNTNKEVSTLQDFLQSNGYLNSEPTGYFGLLTRKAVKSFQKANNISPTGYVGPVTKAKIKALSCDGYISNSDLISFSILPNQKVSGKMKAVGQLKGGYFFEGNLPISILDANKQKTSYGPGYGQATSDSYTSGPVSFEVNFDFSTIPVGNYYIKMTQNDPRNIEERKGAVPKEIFIPIIVVKSVSIPSITVLSPNGGEVYTAGQQITVRWKTSNISSNAKVYIEIYNPVSTALPLVDSIDGIKNDGLETVALSDPNIINGQYELRMYVNEALYGELARDFSDNLFTINSSTTSGPVISGVSGPQTLNVNQTGTWTVTASDPSNGNLSYSVVWGDEGMYPAPTAMPRYDNTYQTATFTHSYSKSGIYSPKFTVTNDKGGSANTSLSVNVGGVVSIPTFSVMLDPSTPLEQTITAGQNDVTFTKIKIIAGSQDLNNLSGIQIATPGMSNSLVFSNLKIYDGNVQIGATSSNFVYNGSYNYVWIYLNNHELSIPANTSKILSIKADIPSNINNYARIGIAGWNFDAPGALRTDSLGIVYGNVFNIVGSSITVLSPNGGESYVAGQQVRVSWKTNPYKEGNNIWISLHGVTEYIDLVTKHTANDGNEIVIIPSNVKSGSYKMTVAIFGVVSNTDTGAIENDSRSFTITAPVVKDTNSVSLNSALKLQSANILGALDDSSDQKKSEAKLDTSVDNSQGLICGEFTMTLKKGMKNEGVKCLQKMLNKKGFKVEGVKDGKETNYFGSATLAAFKKFQASKNLEIDGVFGPISRKALKAIAQ</sequence>
<evidence type="ECO:0000313" key="5">
    <source>
        <dbReference type="Proteomes" id="UP000185769"/>
    </source>
</evidence>
<evidence type="ECO:0000259" key="2">
    <source>
        <dbReference type="Pfam" id="PF01471"/>
    </source>
</evidence>
<evidence type="ECO:0000256" key="1">
    <source>
        <dbReference type="SAM" id="SignalP"/>
    </source>
</evidence>
<feature type="domain" description="PKD" evidence="3">
    <location>
        <begin position="347"/>
        <end position="436"/>
    </location>
</feature>
<dbReference type="AlphaFoldDB" id="A0A1J4V395"/>
<dbReference type="SUPFAM" id="SSF49299">
    <property type="entry name" value="PKD domain"/>
    <property type="match status" value="1"/>
</dbReference>
<dbReference type="InterPro" id="IPR000601">
    <property type="entry name" value="PKD_dom"/>
</dbReference>
<dbReference type="InterPro" id="IPR013783">
    <property type="entry name" value="Ig-like_fold"/>
</dbReference>
<proteinExistence type="predicted"/>
<dbReference type="CDD" id="cd00146">
    <property type="entry name" value="PKD"/>
    <property type="match status" value="1"/>
</dbReference>
<comment type="caution">
    <text evidence="4">The sequence shown here is derived from an EMBL/GenBank/DDBJ whole genome shotgun (WGS) entry which is preliminary data.</text>
</comment>
<dbReference type="InterPro" id="IPR035986">
    <property type="entry name" value="PKD_dom_sf"/>
</dbReference>
<dbReference type="Proteomes" id="UP000185769">
    <property type="component" value="Unassembled WGS sequence"/>
</dbReference>
<feature type="chain" id="PRO_5012091394" description="PKD domain-containing protein" evidence="1">
    <location>
        <begin position="26"/>
        <end position="827"/>
    </location>
</feature>
<dbReference type="EMBL" id="MNVM01000012">
    <property type="protein sequence ID" value="OIO29777.1"/>
    <property type="molecule type" value="Genomic_DNA"/>
</dbReference>
<dbReference type="Gene3D" id="2.60.40.10">
    <property type="entry name" value="Immunoglobulins"/>
    <property type="match status" value="1"/>
</dbReference>
<evidence type="ECO:0000313" key="4">
    <source>
        <dbReference type="EMBL" id="OIO29777.1"/>
    </source>
</evidence>
<dbReference type="Pfam" id="PF18911">
    <property type="entry name" value="PKD_4"/>
    <property type="match status" value="1"/>
</dbReference>
<keyword evidence="1" id="KW-0732">Signal</keyword>
<protein>
    <recommendedName>
        <fullName evidence="6">PKD domain-containing protein</fullName>
    </recommendedName>
</protein>
<evidence type="ECO:0000259" key="3">
    <source>
        <dbReference type="Pfam" id="PF18911"/>
    </source>
</evidence>
<name>A0A1J4V395_9BACT</name>
<feature type="signal peptide" evidence="1">
    <location>
        <begin position="1"/>
        <end position="25"/>
    </location>
</feature>
<dbReference type="Gene3D" id="1.10.101.10">
    <property type="entry name" value="PGBD-like superfamily/PGBD"/>
    <property type="match status" value="2"/>
</dbReference>